<evidence type="ECO:0000313" key="2">
    <source>
        <dbReference type="EMBL" id="GFY78406.1"/>
    </source>
</evidence>
<name>A0A8X6YWI5_9ARAC</name>
<comment type="caution">
    <text evidence="2">The sequence shown here is derived from an EMBL/GenBank/DDBJ whole genome shotgun (WGS) entry which is preliminary data.</text>
</comment>
<organism evidence="2 3">
    <name type="scientific">Trichonephila inaurata madagascariensis</name>
    <dbReference type="NCBI Taxonomy" id="2747483"/>
    <lineage>
        <taxon>Eukaryota</taxon>
        <taxon>Metazoa</taxon>
        <taxon>Ecdysozoa</taxon>
        <taxon>Arthropoda</taxon>
        <taxon>Chelicerata</taxon>
        <taxon>Arachnida</taxon>
        <taxon>Araneae</taxon>
        <taxon>Araneomorphae</taxon>
        <taxon>Entelegynae</taxon>
        <taxon>Araneoidea</taxon>
        <taxon>Nephilidae</taxon>
        <taxon>Trichonephila</taxon>
        <taxon>Trichonephila inaurata</taxon>
    </lineage>
</organism>
<reference evidence="2" key="1">
    <citation type="submission" date="2020-08" db="EMBL/GenBank/DDBJ databases">
        <title>Multicomponent nature underlies the extraordinary mechanical properties of spider dragline silk.</title>
        <authorList>
            <person name="Kono N."/>
            <person name="Nakamura H."/>
            <person name="Mori M."/>
            <person name="Yoshida Y."/>
            <person name="Ohtoshi R."/>
            <person name="Malay A.D."/>
            <person name="Moran D.A.P."/>
            <person name="Tomita M."/>
            <person name="Numata K."/>
            <person name="Arakawa K."/>
        </authorList>
    </citation>
    <scope>NUCLEOTIDE SEQUENCE</scope>
</reference>
<feature type="region of interest" description="Disordered" evidence="1">
    <location>
        <begin position="95"/>
        <end position="120"/>
    </location>
</feature>
<proteinExistence type="predicted"/>
<evidence type="ECO:0000313" key="3">
    <source>
        <dbReference type="Proteomes" id="UP000886998"/>
    </source>
</evidence>
<dbReference type="Proteomes" id="UP000886998">
    <property type="component" value="Unassembled WGS sequence"/>
</dbReference>
<evidence type="ECO:0000256" key="1">
    <source>
        <dbReference type="SAM" id="MobiDB-lite"/>
    </source>
</evidence>
<keyword evidence="3" id="KW-1185">Reference proteome</keyword>
<gene>
    <name evidence="2" type="ORF">TNIN_237791</name>
</gene>
<protein>
    <submittedName>
        <fullName evidence="2">Uncharacterized protein</fullName>
    </submittedName>
</protein>
<dbReference type="AlphaFoldDB" id="A0A8X6YWI5"/>
<accession>A0A8X6YWI5</accession>
<sequence>MRPNHDGKIYKNCCNLKYRVLFSEFPTPSKVALSSFKAKWTEIFANAFVEDTEAYCTDFINAISSSCHWGRSSHLRFRRKISRLTSSRGCIPPDEPRMINVSNNGNDYYDPVDASKKRSR</sequence>
<dbReference type="EMBL" id="BMAV01022976">
    <property type="protein sequence ID" value="GFY78406.1"/>
    <property type="molecule type" value="Genomic_DNA"/>
</dbReference>